<dbReference type="eggNOG" id="COG5002">
    <property type="taxonomic scope" value="Bacteria"/>
</dbReference>
<feature type="domain" description="Histidine kinase" evidence="13">
    <location>
        <begin position="320"/>
        <end position="541"/>
    </location>
</feature>
<dbReference type="Proteomes" id="UP000007844">
    <property type="component" value="Chromosome"/>
</dbReference>
<dbReference type="GO" id="GO:0000155">
    <property type="term" value="F:phosphorelay sensor kinase activity"/>
    <property type="evidence" value="ECO:0007669"/>
    <property type="project" value="InterPro"/>
</dbReference>
<keyword evidence="4" id="KW-0808">Transferase</keyword>
<feature type="coiled-coil region" evidence="12">
    <location>
        <begin position="286"/>
        <end position="313"/>
    </location>
</feature>
<dbReference type="PROSITE" id="PS50110">
    <property type="entry name" value="RESPONSE_REGULATORY"/>
    <property type="match status" value="1"/>
</dbReference>
<evidence type="ECO:0000256" key="1">
    <source>
        <dbReference type="ARBA" id="ARBA00000085"/>
    </source>
</evidence>
<dbReference type="InterPro" id="IPR003594">
    <property type="entry name" value="HATPase_dom"/>
</dbReference>
<evidence type="ECO:0000256" key="9">
    <source>
        <dbReference type="ARBA" id="ARBA00064003"/>
    </source>
</evidence>
<evidence type="ECO:0000313" key="17">
    <source>
        <dbReference type="EMBL" id="EGJ48637.1"/>
    </source>
</evidence>
<keyword evidence="12" id="KW-0175">Coiled coil</keyword>
<dbReference type="CDD" id="cd16922">
    <property type="entry name" value="HATPase_EvgS-ArcB-TorS-like"/>
    <property type="match status" value="1"/>
</dbReference>
<dbReference type="SUPFAM" id="SSF52172">
    <property type="entry name" value="CheY-like"/>
    <property type="match status" value="1"/>
</dbReference>
<dbReference type="Gene3D" id="3.30.565.10">
    <property type="entry name" value="Histidine kinase-like ATPase, C-terminal domain"/>
    <property type="match status" value="1"/>
</dbReference>
<keyword evidence="6 17" id="KW-0418">Kinase</keyword>
<dbReference type="Pfam" id="PF00512">
    <property type="entry name" value="HisKA"/>
    <property type="match status" value="1"/>
</dbReference>
<dbReference type="Gene3D" id="3.40.50.2300">
    <property type="match status" value="1"/>
</dbReference>
<dbReference type="FunFam" id="1.10.287.130:FF:000002">
    <property type="entry name" value="Two-component osmosensing histidine kinase"/>
    <property type="match status" value="1"/>
</dbReference>
<dbReference type="STRING" id="690850.Desaf_0279"/>
<dbReference type="InterPro" id="IPR001789">
    <property type="entry name" value="Sig_transdc_resp-reg_receiver"/>
</dbReference>
<dbReference type="SUPFAM" id="SSF47384">
    <property type="entry name" value="Homodimeric domain of signal transducing histidine kinase"/>
    <property type="match status" value="1"/>
</dbReference>
<evidence type="ECO:0000256" key="10">
    <source>
        <dbReference type="ARBA" id="ARBA00068150"/>
    </source>
</evidence>
<evidence type="ECO:0000256" key="5">
    <source>
        <dbReference type="ARBA" id="ARBA00022741"/>
    </source>
</evidence>
<dbReference type="Pfam" id="PF02518">
    <property type="entry name" value="HATPase_c"/>
    <property type="match status" value="1"/>
</dbReference>
<evidence type="ECO:0000256" key="8">
    <source>
        <dbReference type="ARBA" id="ARBA00023012"/>
    </source>
</evidence>
<gene>
    <name evidence="17" type="ORF">Desaf_0279</name>
</gene>
<evidence type="ECO:0000313" key="18">
    <source>
        <dbReference type="Proteomes" id="UP000007844"/>
    </source>
</evidence>
<dbReference type="Pfam" id="PF08448">
    <property type="entry name" value="PAS_4"/>
    <property type="match status" value="1"/>
</dbReference>
<dbReference type="CDD" id="cd17546">
    <property type="entry name" value="REC_hyHK_CKI1_RcsC-like"/>
    <property type="match status" value="1"/>
</dbReference>
<dbReference type="PANTHER" id="PTHR45339:SF1">
    <property type="entry name" value="HYBRID SIGNAL TRANSDUCTION HISTIDINE KINASE J"/>
    <property type="match status" value="1"/>
</dbReference>
<dbReference type="InterPro" id="IPR035965">
    <property type="entry name" value="PAS-like_dom_sf"/>
</dbReference>
<feature type="domain" description="PAS" evidence="15">
    <location>
        <begin position="176"/>
        <end position="248"/>
    </location>
</feature>
<keyword evidence="8" id="KW-0902">Two-component regulatory system</keyword>
<keyword evidence="5" id="KW-0547">Nucleotide-binding</keyword>
<dbReference type="EMBL" id="CP003221">
    <property type="protein sequence ID" value="EGJ48637.1"/>
    <property type="molecule type" value="Genomic_DNA"/>
</dbReference>
<evidence type="ECO:0000256" key="6">
    <source>
        <dbReference type="ARBA" id="ARBA00022777"/>
    </source>
</evidence>
<evidence type="ECO:0000259" key="15">
    <source>
        <dbReference type="PROSITE" id="PS50112"/>
    </source>
</evidence>
<dbReference type="NCBIfam" id="TIGR00229">
    <property type="entry name" value="sensory_box"/>
    <property type="match status" value="1"/>
</dbReference>
<comment type="catalytic activity">
    <reaction evidence="1">
        <text>ATP + protein L-histidine = ADP + protein N-phospho-L-histidine.</text>
        <dbReference type="EC" id="2.7.13.3"/>
    </reaction>
</comment>
<keyword evidence="3 11" id="KW-0597">Phosphoprotein</keyword>
<dbReference type="InterPro" id="IPR036097">
    <property type="entry name" value="HisK_dim/P_sf"/>
</dbReference>
<dbReference type="CDD" id="cd00130">
    <property type="entry name" value="PAS"/>
    <property type="match status" value="1"/>
</dbReference>
<dbReference type="PROSITE" id="PS50109">
    <property type="entry name" value="HIS_KIN"/>
    <property type="match status" value="1"/>
</dbReference>
<dbReference type="SMART" id="SM00387">
    <property type="entry name" value="HATPase_c"/>
    <property type="match status" value="1"/>
</dbReference>
<evidence type="ECO:0000256" key="12">
    <source>
        <dbReference type="SAM" id="Coils"/>
    </source>
</evidence>
<dbReference type="Pfam" id="PF00072">
    <property type="entry name" value="Response_reg"/>
    <property type="match status" value="1"/>
</dbReference>
<comment type="subunit">
    <text evidence="9">At low DSF concentrations, interacts with RpfF.</text>
</comment>
<dbReference type="InterPro" id="IPR000700">
    <property type="entry name" value="PAS-assoc_C"/>
</dbReference>
<keyword evidence="18" id="KW-1185">Reference proteome</keyword>
<dbReference type="SMART" id="SM00448">
    <property type="entry name" value="REC"/>
    <property type="match status" value="1"/>
</dbReference>
<dbReference type="CDD" id="cd00082">
    <property type="entry name" value="HisKA"/>
    <property type="match status" value="1"/>
</dbReference>
<dbReference type="FunFam" id="3.30.565.10:FF:000010">
    <property type="entry name" value="Sensor histidine kinase RcsC"/>
    <property type="match status" value="1"/>
</dbReference>
<feature type="modified residue" description="4-aspartylphosphate" evidence="11">
    <location>
        <position position="614"/>
    </location>
</feature>
<dbReference type="InterPro" id="IPR000014">
    <property type="entry name" value="PAS"/>
</dbReference>
<dbReference type="SUPFAM" id="SSF55874">
    <property type="entry name" value="ATPase domain of HSP90 chaperone/DNA topoisomerase II/histidine kinase"/>
    <property type="match status" value="1"/>
</dbReference>
<protein>
    <recommendedName>
        <fullName evidence="10">Sensory/regulatory protein RpfC</fullName>
        <ecNumber evidence="2">2.7.13.3</ecNumber>
    </recommendedName>
</protein>
<dbReference type="PROSITE" id="PS50113">
    <property type="entry name" value="PAC"/>
    <property type="match status" value="2"/>
</dbReference>
<dbReference type="Gene3D" id="1.10.287.130">
    <property type="match status" value="1"/>
</dbReference>
<dbReference type="PANTHER" id="PTHR45339">
    <property type="entry name" value="HYBRID SIGNAL TRANSDUCTION HISTIDINE KINASE J"/>
    <property type="match status" value="1"/>
</dbReference>
<dbReference type="SMART" id="SM00388">
    <property type="entry name" value="HisKA"/>
    <property type="match status" value="1"/>
</dbReference>
<evidence type="ECO:0000259" key="16">
    <source>
        <dbReference type="PROSITE" id="PS50113"/>
    </source>
</evidence>
<dbReference type="KEGG" id="daf:Desaf_0279"/>
<dbReference type="InterPro" id="IPR036890">
    <property type="entry name" value="HATPase_C_sf"/>
</dbReference>
<evidence type="ECO:0000256" key="11">
    <source>
        <dbReference type="PROSITE-ProRule" id="PRU00169"/>
    </source>
</evidence>
<reference evidence="17 18" key="1">
    <citation type="journal article" date="2011" name="J. Bacteriol.">
        <title>Genome sequence of the mercury-methylating and pleomorphic Desulfovibrio africanus Strain Walvis Bay.</title>
        <authorList>
            <person name="Brown S.D."/>
            <person name="Wall J.D."/>
            <person name="Kucken A.M."/>
            <person name="Gilmour C.C."/>
            <person name="Podar M."/>
            <person name="Brandt C.C."/>
            <person name="Teshima H."/>
            <person name="Detter J.C."/>
            <person name="Han C.S."/>
            <person name="Land M.L."/>
            <person name="Lucas S."/>
            <person name="Han J."/>
            <person name="Pennacchio L."/>
            <person name="Nolan M."/>
            <person name="Pitluck S."/>
            <person name="Woyke T."/>
            <person name="Goodwin L."/>
            <person name="Palumbo A.V."/>
            <person name="Elias D.A."/>
        </authorList>
    </citation>
    <scope>NUCLEOTIDE SEQUENCE [LARGE SCALE GENOMIC DNA]</scope>
    <source>
        <strain evidence="17 18">Walvis Bay</strain>
    </source>
</reference>
<dbReference type="InterPro" id="IPR011006">
    <property type="entry name" value="CheY-like_superfamily"/>
</dbReference>
<dbReference type="GO" id="GO:0005524">
    <property type="term" value="F:ATP binding"/>
    <property type="evidence" value="ECO:0007669"/>
    <property type="project" value="UniProtKB-KW"/>
</dbReference>
<evidence type="ECO:0000256" key="2">
    <source>
        <dbReference type="ARBA" id="ARBA00012438"/>
    </source>
</evidence>
<evidence type="ECO:0000256" key="4">
    <source>
        <dbReference type="ARBA" id="ARBA00022679"/>
    </source>
</evidence>
<dbReference type="SMART" id="SM00091">
    <property type="entry name" value="PAS"/>
    <property type="match status" value="2"/>
</dbReference>
<feature type="domain" description="PAC" evidence="16">
    <location>
        <begin position="249"/>
        <end position="302"/>
    </location>
</feature>
<sequence>MDDIRTKEQLLLEIPELRKQLERLRYPFDGASRHWQEASQVILDSILESIPEGVIVSGGPSRLPVLSISRYGREMLGGGSDLIGLSLADLLGPWNMLDADETQGLELSEFPLYRAVMEREVIRNCEMILVRPDGAHIPILCNAAPILGLNREVLGGVCSWREIPELKEAEKILHKRHQEFKALVENNPDVIARLDHGHRFLYLNPASEALSGLAPVQIIGKRFQEVIKSSDEDMQEAEKVIERVLRTGKEDSVELPIRLNGRRKIFQIRIAPERDAEGSIRTVLCIARDVTRIRQQEQMLRKAKEEAEMASRAKSEFLASMSHEIRTPLGGILGMTELLMARVAGDSNQSYLELIENSAMSLLGILNDILDLSKIEAGKVDLEPEEFEFREEMLTLAEPFRIQAEKSGLSFDVRLDPAIPERMHGDLEKLKQILRNLLSNAVKFTVKGGVTLTTDLADKCGDQCRLRFTVSDTGIGIPRHKQRSLFGMFEQLRDHMSKNCAGTGLGLAISKRLAGMLGGDISLESEKGLGSTFTFTAALTCANGSSRQSVCRPDATALSHLPPLRILVAEDNPINQIFIQALLQDAGHDVRIAPTGCEVLEVLARDCFDCVLMDVQMPEMDGMETTRRIRAMAPPLCDIPIIALTAYAMKEDQERIMSAGMDGYVTKPVDIAEFSRVLREKLAHARPEAFLLPARSA</sequence>
<organism evidence="17 18">
    <name type="scientific">Desulfocurvibacter africanus subsp. africanus str. Walvis Bay</name>
    <dbReference type="NCBI Taxonomy" id="690850"/>
    <lineage>
        <taxon>Bacteria</taxon>
        <taxon>Pseudomonadati</taxon>
        <taxon>Thermodesulfobacteriota</taxon>
        <taxon>Desulfovibrionia</taxon>
        <taxon>Desulfovibrionales</taxon>
        <taxon>Desulfovibrionaceae</taxon>
        <taxon>Desulfocurvibacter</taxon>
    </lineage>
</organism>
<feature type="domain" description="Response regulatory" evidence="14">
    <location>
        <begin position="565"/>
        <end position="682"/>
    </location>
</feature>
<dbReference type="InterPro" id="IPR003661">
    <property type="entry name" value="HisK_dim/P_dom"/>
</dbReference>
<dbReference type="HOGENOM" id="CLU_000445_114_15_7"/>
<dbReference type="RefSeq" id="WP_014258493.1">
    <property type="nucleotide sequence ID" value="NC_016629.1"/>
</dbReference>
<dbReference type="Pfam" id="PF13426">
    <property type="entry name" value="PAS_9"/>
    <property type="match status" value="1"/>
</dbReference>
<evidence type="ECO:0000259" key="14">
    <source>
        <dbReference type="PROSITE" id="PS50110"/>
    </source>
</evidence>
<evidence type="ECO:0000256" key="7">
    <source>
        <dbReference type="ARBA" id="ARBA00022840"/>
    </source>
</evidence>
<dbReference type="Gene3D" id="3.30.450.20">
    <property type="entry name" value="PAS domain"/>
    <property type="match status" value="2"/>
</dbReference>
<dbReference type="InterPro" id="IPR005467">
    <property type="entry name" value="His_kinase_dom"/>
</dbReference>
<dbReference type="SUPFAM" id="SSF55785">
    <property type="entry name" value="PYP-like sensor domain (PAS domain)"/>
    <property type="match status" value="2"/>
</dbReference>
<proteinExistence type="predicted"/>
<evidence type="ECO:0000256" key="3">
    <source>
        <dbReference type="ARBA" id="ARBA00022553"/>
    </source>
</evidence>
<dbReference type="PROSITE" id="PS50112">
    <property type="entry name" value="PAS"/>
    <property type="match status" value="1"/>
</dbReference>
<dbReference type="InterPro" id="IPR004358">
    <property type="entry name" value="Sig_transdc_His_kin-like_C"/>
</dbReference>
<keyword evidence="7" id="KW-0067">ATP-binding</keyword>
<dbReference type="InterPro" id="IPR013656">
    <property type="entry name" value="PAS_4"/>
</dbReference>
<name>F3YU31_DESAF</name>
<dbReference type="AlphaFoldDB" id="F3YU31"/>
<accession>F3YU31</accession>
<feature type="domain" description="PAC" evidence="16">
    <location>
        <begin position="123"/>
        <end position="175"/>
    </location>
</feature>
<dbReference type="EC" id="2.7.13.3" evidence="2"/>
<dbReference type="PRINTS" id="PR00344">
    <property type="entry name" value="BCTRLSENSOR"/>
</dbReference>
<evidence type="ECO:0000259" key="13">
    <source>
        <dbReference type="PROSITE" id="PS50109"/>
    </source>
</evidence>